<feature type="transmembrane region" description="Helical" evidence="1">
    <location>
        <begin position="6"/>
        <end position="25"/>
    </location>
</feature>
<reference evidence="2" key="1">
    <citation type="journal article" date="2020" name="Nature">
        <title>Giant virus diversity and host interactions through global metagenomics.</title>
        <authorList>
            <person name="Schulz F."/>
            <person name="Roux S."/>
            <person name="Paez-Espino D."/>
            <person name="Jungbluth S."/>
            <person name="Walsh D.A."/>
            <person name="Denef V.J."/>
            <person name="McMahon K.D."/>
            <person name="Konstantinidis K.T."/>
            <person name="Eloe-Fadrosh E.A."/>
            <person name="Kyrpides N.C."/>
            <person name="Woyke T."/>
        </authorList>
    </citation>
    <scope>NUCLEOTIDE SEQUENCE</scope>
    <source>
        <strain evidence="2">GVMAG-M-3300018428-35</strain>
    </source>
</reference>
<feature type="transmembrane region" description="Helical" evidence="1">
    <location>
        <begin position="32"/>
        <end position="52"/>
    </location>
</feature>
<organism evidence="2">
    <name type="scientific">viral metagenome</name>
    <dbReference type="NCBI Taxonomy" id="1070528"/>
    <lineage>
        <taxon>unclassified sequences</taxon>
        <taxon>metagenomes</taxon>
        <taxon>organismal metagenomes</taxon>
    </lineage>
</organism>
<accession>A0A6C0BTT6</accession>
<keyword evidence="1" id="KW-1133">Transmembrane helix</keyword>
<sequence length="101" mass="11808">MWYYFLAVWLIISIIIYGLTKQKLITLTQSQLYSGSSAFCFTSFLMAVKFSVDPKFGWGPKHTWSRLPYGTYPIWMFGFVSLAFGLMFLSKSFENDDERNK</sequence>
<feature type="transmembrane region" description="Helical" evidence="1">
    <location>
        <begin position="72"/>
        <end position="89"/>
    </location>
</feature>
<keyword evidence="1" id="KW-0472">Membrane</keyword>
<evidence type="ECO:0000313" key="2">
    <source>
        <dbReference type="EMBL" id="QHS95191.1"/>
    </source>
</evidence>
<name>A0A6C0BTT6_9ZZZZ</name>
<evidence type="ECO:0000256" key="1">
    <source>
        <dbReference type="SAM" id="Phobius"/>
    </source>
</evidence>
<proteinExistence type="predicted"/>
<dbReference type="AlphaFoldDB" id="A0A6C0BTT6"/>
<dbReference type="EMBL" id="MN739245">
    <property type="protein sequence ID" value="QHS95191.1"/>
    <property type="molecule type" value="Genomic_DNA"/>
</dbReference>
<protein>
    <submittedName>
        <fullName evidence="2">Uncharacterized protein</fullName>
    </submittedName>
</protein>
<keyword evidence="1" id="KW-0812">Transmembrane</keyword>